<proteinExistence type="predicted"/>
<gene>
    <name evidence="1" type="ORF">METZ01_LOCUS184723</name>
</gene>
<organism evidence="1">
    <name type="scientific">marine metagenome</name>
    <dbReference type="NCBI Taxonomy" id="408172"/>
    <lineage>
        <taxon>unclassified sequences</taxon>
        <taxon>metagenomes</taxon>
        <taxon>ecological metagenomes</taxon>
    </lineage>
</organism>
<dbReference type="AlphaFoldDB" id="A0A382D190"/>
<accession>A0A382D190</accession>
<reference evidence="1" key="1">
    <citation type="submission" date="2018-05" db="EMBL/GenBank/DDBJ databases">
        <authorList>
            <person name="Lanie J.A."/>
            <person name="Ng W.-L."/>
            <person name="Kazmierczak K.M."/>
            <person name="Andrzejewski T.M."/>
            <person name="Davidsen T.M."/>
            <person name="Wayne K.J."/>
            <person name="Tettelin H."/>
            <person name="Glass J.I."/>
            <person name="Rusch D."/>
            <person name="Podicherti R."/>
            <person name="Tsui H.-C.T."/>
            <person name="Winkler M.E."/>
        </authorList>
    </citation>
    <scope>NUCLEOTIDE SEQUENCE</scope>
</reference>
<evidence type="ECO:0000313" key="1">
    <source>
        <dbReference type="EMBL" id="SVB31869.1"/>
    </source>
</evidence>
<dbReference type="EMBL" id="UINC01037017">
    <property type="protein sequence ID" value="SVB31869.1"/>
    <property type="molecule type" value="Genomic_DNA"/>
</dbReference>
<feature type="non-terminal residue" evidence="1">
    <location>
        <position position="1"/>
    </location>
</feature>
<protein>
    <submittedName>
        <fullName evidence="1">Uncharacterized protein</fullName>
    </submittedName>
</protein>
<sequence length="144" mass="15510">AVPDSGFSVSVDVPLLVLAAVAQTCARLKQRAWLMIHLEGQAVIGECNQETCQVIIVTQEGTTTARPTTEVTLWPSQPDQSRNTMECLINSEEFNQRRSSALTTGLEVCDGSLKQLEAWAALTLVPESDHSRETGAGAGLLDND</sequence>
<name>A0A382D190_9ZZZZ</name>